<evidence type="ECO:0000259" key="3">
    <source>
        <dbReference type="Pfam" id="PF16998"/>
    </source>
</evidence>
<sequence>MIKKIILMAAAISLSTPVAIPSTAKADPPPWAPAHGYRDKHASKHGHKRHYDRDYRTSRGDLFVPDGNFLRCNRDVIGAIVGGGAGTALGSTIGKGDGRDAAMIGGAILGLLGGYALGQNLDQADSACTGYALKQVPDGQSVHWRNPESGQPYQMVPQRSWETSEGRYCREYTATTVISGKRQESYGTACMQPDGSWQIVS</sequence>
<dbReference type="Proteomes" id="UP000233332">
    <property type="component" value="Unassembled WGS sequence"/>
</dbReference>
<evidence type="ECO:0000256" key="1">
    <source>
        <dbReference type="SAM" id="MobiDB-lite"/>
    </source>
</evidence>
<feature type="chain" id="PRO_5014613091" description="Surface antigen domain-containing protein" evidence="2">
    <location>
        <begin position="27"/>
        <end position="201"/>
    </location>
</feature>
<evidence type="ECO:0000313" key="4">
    <source>
        <dbReference type="EMBL" id="PKR59054.1"/>
    </source>
</evidence>
<accession>A0A2N3L8C2</accession>
<gene>
    <name evidence="4" type="ORF">COO92_09480</name>
</gene>
<dbReference type="RefSeq" id="WP_101301611.1">
    <property type="nucleotide sequence ID" value="NZ_NXGX01000003.1"/>
</dbReference>
<evidence type="ECO:0000256" key="2">
    <source>
        <dbReference type="SAM" id="SignalP"/>
    </source>
</evidence>
<proteinExistence type="predicted"/>
<keyword evidence="5" id="KW-1185">Reference proteome</keyword>
<reference evidence="4 5" key="1">
    <citation type="submission" date="2017-09" db="EMBL/GenBank/DDBJ databases">
        <title>Biodiversity and function of Thalassospira species in the particle-attached aromatic-hydrocarbon-degrading consortia from the surface seawater of the China South Sea.</title>
        <authorList>
            <person name="Dong C."/>
            <person name="Lai Q."/>
            <person name="Shao Z."/>
        </authorList>
    </citation>
    <scope>NUCLEOTIDE SEQUENCE [LARGE SCALE GENOMIC DNA]</scope>
    <source>
        <strain evidence="4 5">139Z-12</strain>
    </source>
</reference>
<organism evidence="4 5">
    <name type="scientific">Thalassospira lohafexi</name>
    <dbReference type="NCBI Taxonomy" id="744227"/>
    <lineage>
        <taxon>Bacteria</taxon>
        <taxon>Pseudomonadati</taxon>
        <taxon>Pseudomonadota</taxon>
        <taxon>Alphaproteobacteria</taxon>
        <taxon>Rhodospirillales</taxon>
        <taxon>Thalassospiraceae</taxon>
        <taxon>Thalassospira</taxon>
    </lineage>
</organism>
<dbReference type="AlphaFoldDB" id="A0A2N3L8C2"/>
<name>A0A2N3L8C2_9PROT</name>
<comment type="caution">
    <text evidence="4">The sequence shown here is derived from an EMBL/GenBank/DDBJ whole genome shotgun (WGS) entry which is preliminary data.</text>
</comment>
<dbReference type="EMBL" id="NXGX01000003">
    <property type="protein sequence ID" value="PKR59054.1"/>
    <property type="molecule type" value="Genomic_DNA"/>
</dbReference>
<protein>
    <recommendedName>
        <fullName evidence="3">Surface antigen domain-containing protein</fullName>
    </recommendedName>
</protein>
<keyword evidence="2" id="KW-0732">Signal</keyword>
<feature type="compositionally biased region" description="Basic residues" evidence="1">
    <location>
        <begin position="41"/>
        <end position="50"/>
    </location>
</feature>
<evidence type="ECO:0000313" key="5">
    <source>
        <dbReference type="Proteomes" id="UP000233332"/>
    </source>
</evidence>
<feature type="domain" description="Surface antigen" evidence="3">
    <location>
        <begin position="127"/>
        <end position="200"/>
    </location>
</feature>
<dbReference type="InterPro" id="IPR032635">
    <property type="entry name" value="Anti_2"/>
</dbReference>
<dbReference type="Pfam" id="PF16998">
    <property type="entry name" value="17kDa_Anti_2"/>
    <property type="match status" value="1"/>
</dbReference>
<feature type="signal peptide" evidence="2">
    <location>
        <begin position="1"/>
        <end position="26"/>
    </location>
</feature>
<feature type="region of interest" description="Disordered" evidence="1">
    <location>
        <begin position="23"/>
        <end position="51"/>
    </location>
</feature>